<gene>
    <name evidence="1" type="ORF">A9C19_20175</name>
</gene>
<accession>A0A1L3MWU9</accession>
<evidence type="ECO:0000313" key="1">
    <source>
        <dbReference type="EMBL" id="APH06802.1"/>
    </source>
</evidence>
<organism evidence="1 2">
    <name type="scientific">Bacillus weihaiensis</name>
    <dbReference type="NCBI Taxonomy" id="1547283"/>
    <lineage>
        <taxon>Bacteria</taxon>
        <taxon>Bacillati</taxon>
        <taxon>Bacillota</taxon>
        <taxon>Bacilli</taxon>
        <taxon>Bacillales</taxon>
        <taxon>Bacillaceae</taxon>
        <taxon>Bacillus</taxon>
    </lineage>
</organism>
<protein>
    <submittedName>
        <fullName evidence="1">Uncharacterized protein</fullName>
    </submittedName>
</protein>
<evidence type="ECO:0000313" key="2">
    <source>
        <dbReference type="Proteomes" id="UP000181936"/>
    </source>
</evidence>
<dbReference type="Proteomes" id="UP000181936">
    <property type="component" value="Chromosome"/>
</dbReference>
<reference evidence="1 2" key="1">
    <citation type="journal article" date="2016" name="Sci. Rep.">
        <title>Complete genome sequence and transcriptomic analysis of a novel marine strain Bacillus weihaiensis reveals the mechanism of brown algae degradation.</title>
        <authorList>
            <person name="Zhu Y."/>
            <person name="Chen P."/>
            <person name="Bao Y."/>
            <person name="Men Y."/>
            <person name="Zeng Y."/>
            <person name="Yang J."/>
            <person name="Sun J."/>
            <person name="Sun Y."/>
        </authorList>
    </citation>
    <scope>NUCLEOTIDE SEQUENCE [LARGE SCALE GENOMIC DNA]</scope>
    <source>
        <strain evidence="1 2">Alg07</strain>
    </source>
</reference>
<proteinExistence type="predicted"/>
<dbReference type="KEGG" id="bwh:A9C19_20175"/>
<sequence>MKYKKAPLRIFWYVVIPTYTIRGLRKKPYVSAQDHGMLTAQYGEQLYSFAKYDFDSIPNNFVFWVRKRITS</sequence>
<name>A0A1L3MWU9_9BACI</name>
<keyword evidence="2" id="KW-1185">Reference proteome</keyword>
<dbReference type="EMBL" id="CP016020">
    <property type="protein sequence ID" value="APH06802.1"/>
    <property type="molecule type" value="Genomic_DNA"/>
</dbReference>
<dbReference type="AlphaFoldDB" id="A0A1L3MWU9"/>